<dbReference type="InterPro" id="IPR005532">
    <property type="entry name" value="SUMF_dom"/>
</dbReference>
<dbReference type="InterPro" id="IPR011009">
    <property type="entry name" value="Kinase-like_dom_sf"/>
</dbReference>
<evidence type="ECO:0000256" key="3">
    <source>
        <dbReference type="ARBA" id="ARBA00022777"/>
    </source>
</evidence>
<keyword evidence="3 8" id="KW-0418">Kinase</keyword>
<evidence type="ECO:0000256" key="6">
    <source>
        <dbReference type="SAM" id="MobiDB-lite"/>
    </source>
</evidence>
<dbReference type="Pfam" id="PF00069">
    <property type="entry name" value="Pkinase"/>
    <property type="match status" value="1"/>
</dbReference>
<feature type="compositionally biased region" description="Low complexity" evidence="6">
    <location>
        <begin position="118"/>
        <end position="137"/>
    </location>
</feature>
<dbReference type="Gene3D" id="3.30.200.20">
    <property type="entry name" value="Phosphorylase Kinase, domain 1"/>
    <property type="match status" value="1"/>
</dbReference>
<dbReference type="EMBL" id="CACSIO010000015">
    <property type="protein sequence ID" value="CAA0113160.1"/>
    <property type="molecule type" value="Genomic_DNA"/>
</dbReference>
<feature type="compositionally biased region" description="Basic and acidic residues" evidence="6">
    <location>
        <begin position="316"/>
        <end position="329"/>
    </location>
</feature>
<dbReference type="Gene3D" id="1.10.510.10">
    <property type="entry name" value="Transferase(Phosphotransferase) domain 1"/>
    <property type="match status" value="1"/>
</dbReference>
<evidence type="ECO:0000256" key="5">
    <source>
        <dbReference type="PROSITE-ProRule" id="PRU10141"/>
    </source>
</evidence>
<keyword evidence="4 5" id="KW-0067">ATP-binding</keyword>
<feature type="binding site" evidence="5">
    <location>
        <position position="181"/>
    </location>
    <ligand>
        <name>ATP</name>
        <dbReference type="ChEBI" id="CHEBI:30616"/>
    </ligand>
</feature>
<evidence type="ECO:0000313" key="9">
    <source>
        <dbReference type="Proteomes" id="UP000441399"/>
    </source>
</evidence>
<dbReference type="Proteomes" id="UP000441399">
    <property type="component" value="Unassembled WGS sequence"/>
</dbReference>
<dbReference type="PANTHER" id="PTHR43289">
    <property type="entry name" value="MITOGEN-ACTIVATED PROTEIN KINASE KINASE KINASE 20-RELATED"/>
    <property type="match status" value="1"/>
</dbReference>
<dbReference type="Gene3D" id="3.90.1580.10">
    <property type="entry name" value="paralog of FGE (formylglycine-generating enzyme)"/>
    <property type="match status" value="1"/>
</dbReference>
<dbReference type="GO" id="GO:0004674">
    <property type="term" value="F:protein serine/threonine kinase activity"/>
    <property type="evidence" value="ECO:0007669"/>
    <property type="project" value="UniProtKB-EC"/>
</dbReference>
<dbReference type="PROSITE" id="PS50011">
    <property type="entry name" value="PROTEIN_KINASE_DOM"/>
    <property type="match status" value="1"/>
</dbReference>
<feature type="compositionally biased region" description="Low complexity" evidence="6">
    <location>
        <begin position="80"/>
        <end position="97"/>
    </location>
</feature>
<gene>
    <name evidence="8" type="primary">pknB_3</name>
    <name evidence="8" type="ORF">OPDIPICF_04695</name>
</gene>
<dbReference type="InterPro" id="IPR017441">
    <property type="entry name" value="Protein_kinase_ATP_BS"/>
</dbReference>
<dbReference type="PANTHER" id="PTHR43289:SF6">
    <property type="entry name" value="SERINE_THREONINE-PROTEIN KINASE NEKL-3"/>
    <property type="match status" value="1"/>
</dbReference>
<evidence type="ECO:0000259" key="7">
    <source>
        <dbReference type="PROSITE" id="PS50011"/>
    </source>
</evidence>
<dbReference type="PROSITE" id="PS00108">
    <property type="entry name" value="PROTEIN_KINASE_ST"/>
    <property type="match status" value="1"/>
</dbReference>
<protein>
    <submittedName>
        <fullName evidence="8">Serine/threonine-protein kinase PknB</fullName>
        <ecNumber evidence="8">2.7.11.1</ecNumber>
    </submittedName>
</protein>
<feature type="region of interest" description="Disordered" evidence="6">
    <location>
        <begin position="309"/>
        <end position="350"/>
    </location>
</feature>
<dbReference type="InterPro" id="IPR008271">
    <property type="entry name" value="Ser/Thr_kinase_AS"/>
</dbReference>
<feature type="region of interest" description="Disordered" evidence="6">
    <location>
        <begin position="1"/>
        <end position="138"/>
    </location>
</feature>
<feature type="domain" description="Protein kinase" evidence="7">
    <location>
        <begin position="146"/>
        <end position="454"/>
    </location>
</feature>
<feature type="compositionally biased region" description="Polar residues" evidence="6">
    <location>
        <begin position="330"/>
        <end position="346"/>
    </location>
</feature>
<keyword evidence="2 5" id="KW-0547">Nucleotide-binding</keyword>
<reference evidence="8 9" key="1">
    <citation type="submission" date="2019-11" db="EMBL/GenBank/DDBJ databases">
        <authorList>
            <person name="Holert J."/>
        </authorList>
    </citation>
    <scope>NUCLEOTIDE SEQUENCE [LARGE SCALE GENOMIC DNA]</scope>
    <source>
        <strain evidence="8">SB11_3</strain>
    </source>
</reference>
<dbReference type="PROSITE" id="PS00107">
    <property type="entry name" value="PROTEIN_KINASE_ATP"/>
    <property type="match status" value="1"/>
</dbReference>
<evidence type="ECO:0000256" key="4">
    <source>
        <dbReference type="ARBA" id="ARBA00022840"/>
    </source>
</evidence>
<dbReference type="OrthoDB" id="9801841at2"/>
<dbReference type="InterPro" id="IPR000719">
    <property type="entry name" value="Prot_kinase_dom"/>
</dbReference>
<evidence type="ECO:0000256" key="1">
    <source>
        <dbReference type="ARBA" id="ARBA00022679"/>
    </source>
</evidence>
<dbReference type="AlphaFoldDB" id="A0A5S9Q6S0"/>
<dbReference type="EC" id="2.7.11.1" evidence="8"/>
<dbReference type="InterPro" id="IPR042095">
    <property type="entry name" value="SUMF_sf"/>
</dbReference>
<evidence type="ECO:0000256" key="2">
    <source>
        <dbReference type="ARBA" id="ARBA00022741"/>
    </source>
</evidence>
<name>A0A5S9Q6S0_9GAMM</name>
<evidence type="ECO:0000313" key="8">
    <source>
        <dbReference type="EMBL" id="CAA0113160.1"/>
    </source>
</evidence>
<dbReference type="SUPFAM" id="SSF56436">
    <property type="entry name" value="C-type lectin-like"/>
    <property type="match status" value="1"/>
</dbReference>
<dbReference type="CDD" id="cd14014">
    <property type="entry name" value="STKc_PknB_like"/>
    <property type="match status" value="1"/>
</dbReference>
<proteinExistence type="predicted"/>
<sequence length="999" mass="111545">MASNDSDETVLYRPEKGDKVKSGTRVSEQQGDVSVDVKEVQGAQPDSAHTRIASTNKPPKKFDADVSDQHPAADQTRLISPNTRNPNNNANPSSATSGFAGNDATVLVNAGDRSRPLTGTSASAWQTQSSASGSSSTPPKVINNRFVLGKSLGAGGMGAVYKAKDIRKVEARDRNPWVAVKLLNNAFKEHPDAFISLQREARKTQGLAHPNIVRVYDFDREGDTVYMTMELLEGRPVDKLIKENPGGLEKAEAFQLIRELGGALSEAHKVNIIHSDFKPGNIFYTDDKVSKVFDFGIARAVSGMDADDILQGKSDQTGKEPTKRGRRDTTNTTQGKTKSLQQSPNVSEEHRDDTLFDAGELGALTPTYASYEMLKGMTPSASDDLYALGCVAYELLTGKHPYARMPADKARDKKLRAPGVKDLNRREQRALKKAVAFRQEDRYVTVDEFLHDFLPENHRWKRRAGYIGALVLVGGAAAGWNYWQIIEERTAQNAQLAAEQRIAAQKAEEFRAMQALMGRQEVLRDTLSRTLKQWQTQAQTLKSELDQQVYLSAFADSYEWQLATTQKITDLDKVYRDEYWLAPYKKDYTGQGFAEVFDEAEAQRIDDVASTASWITYFRKKVSNVYIDQSDDFIAADDLDKARDMFQLAKQYDPDGDPVAALEQRLNDAYAEREAAQKQRLYRQRLAAYKKKDAALLKELDVCASRLAGNGQANSFDFDIRRYGKSLHSLNRRYKSLGKVVAARQTEHIRQLGNCIRLYGFSDPNGAREQVKIAKSVFPDYAASFSKIAIKPFNTCKPSFSEKGRRYTCQDRFVDQLHVKGPKLVVVPANTDFSMFAMGKYEVSRAEWNRYCEESGACSATGGPESYPITDISSSQIGDYLAWLTEQTGFVYQLPTHAQWLYAAEARGSELDKNRNCSMSIRGINKGMQLVPATMGQPNRWGLINHVGNAQEWVKAGNQYILAGASRLPPMDECQLDTVEKTANMKPDVTGFRVMRIIR</sequence>
<dbReference type="GO" id="GO:0005524">
    <property type="term" value="F:ATP binding"/>
    <property type="evidence" value="ECO:0007669"/>
    <property type="project" value="UniProtKB-UniRule"/>
</dbReference>
<dbReference type="SUPFAM" id="SSF56112">
    <property type="entry name" value="Protein kinase-like (PK-like)"/>
    <property type="match status" value="1"/>
</dbReference>
<organism evidence="8 9">
    <name type="scientific">BD1-7 clade bacterium</name>
    <dbReference type="NCBI Taxonomy" id="2029982"/>
    <lineage>
        <taxon>Bacteria</taxon>
        <taxon>Pseudomonadati</taxon>
        <taxon>Pseudomonadota</taxon>
        <taxon>Gammaproteobacteria</taxon>
        <taxon>Cellvibrionales</taxon>
        <taxon>Spongiibacteraceae</taxon>
        <taxon>BD1-7 clade</taxon>
    </lineage>
</organism>
<keyword evidence="9" id="KW-1185">Reference proteome</keyword>
<keyword evidence="1 8" id="KW-0808">Transferase</keyword>
<accession>A0A5S9Q6S0</accession>
<dbReference type="Pfam" id="PF03781">
    <property type="entry name" value="FGE-sulfatase"/>
    <property type="match status" value="1"/>
</dbReference>
<dbReference type="InterPro" id="IPR016187">
    <property type="entry name" value="CTDL_fold"/>
</dbReference>